<organism evidence="1 2">
    <name type="scientific">Nitrosococcus oceani C-27</name>
    <dbReference type="NCBI Taxonomy" id="314279"/>
    <lineage>
        <taxon>Bacteria</taxon>
        <taxon>Pseudomonadati</taxon>
        <taxon>Pseudomonadota</taxon>
        <taxon>Gammaproteobacteria</taxon>
        <taxon>Chromatiales</taxon>
        <taxon>Chromatiaceae</taxon>
        <taxon>Nitrosococcus</taxon>
    </lineage>
</organism>
<dbReference type="EMBL" id="JPGN01000087">
    <property type="protein sequence ID" value="KFI18105.1"/>
    <property type="molecule type" value="Genomic_DNA"/>
</dbReference>
<evidence type="ECO:0000313" key="1">
    <source>
        <dbReference type="EMBL" id="KFI18105.1"/>
    </source>
</evidence>
<proteinExistence type="predicted"/>
<evidence type="ECO:0000313" key="2">
    <source>
        <dbReference type="Proteomes" id="UP000028839"/>
    </source>
</evidence>
<dbReference type="AlphaFoldDB" id="A0A0E2Z3G2"/>
<gene>
    <name evidence="1" type="ORF">IB75_15525</name>
</gene>
<dbReference type="HOGENOM" id="CLU_2955908_0_0_6"/>
<reference evidence="1 2" key="1">
    <citation type="submission" date="2014-07" db="EMBL/GenBank/DDBJ databases">
        <title>Comparative analysis of Nitrosococcus oceani genome inventories of strains from Pacific and Atlantic gyres.</title>
        <authorList>
            <person name="Lim C.K."/>
            <person name="Wang L."/>
            <person name="Sayavedra-Soto L.A."/>
            <person name="Klotz M.G."/>
        </authorList>
    </citation>
    <scope>NUCLEOTIDE SEQUENCE [LARGE SCALE GENOMIC DNA]</scope>
    <source>
        <strain evidence="1 2">C-27</strain>
    </source>
</reference>
<sequence length="59" mass="6143">MEGNCTAPRHVVGNAADSPALTTRFGAQLENGKIFSMTAYPARPVGAGKIKPLPIKGAY</sequence>
<protein>
    <submittedName>
        <fullName evidence="1">Uncharacterized protein</fullName>
    </submittedName>
</protein>
<comment type="caution">
    <text evidence="1">The sequence shown here is derived from an EMBL/GenBank/DDBJ whole genome shotgun (WGS) entry which is preliminary data.</text>
</comment>
<name>A0A0E2Z3G2_9GAMM</name>
<dbReference type="Proteomes" id="UP000028839">
    <property type="component" value="Unassembled WGS sequence"/>
</dbReference>
<accession>A0A0E2Z3G2</accession>